<sequence length="60" mass="7006">MQLEQLDEVKAKLREYRSAALEARQRGQEFLEGLHMATEDRVVPLWKMTSRRCGVSSIEK</sequence>
<evidence type="ECO:0000313" key="1">
    <source>
        <dbReference type="EMBL" id="CAK9046861.1"/>
    </source>
</evidence>
<evidence type="ECO:0000313" key="2">
    <source>
        <dbReference type="Proteomes" id="UP001642484"/>
    </source>
</evidence>
<gene>
    <name evidence="1" type="ORF">CCMP2556_LOCUS24328</name>
</gene>
<protein>
    <submittedName>
        <fullName evidence="1">Uncharacterized protein</fullName>
    </submittedName>
</protein>
<organism evidence="1 2">
    <name type="scientific">Durusdinium trenchii</name>
    <dbReference type="NCBI Taxonomy" id="1381693"/>
    <lineage>
        <taxon>Eukaryota</taxon>
        <taxon>Sar</taxon>
        <taxon>Alveolata</taxon>
        <taxon>Dinophyceae</taxon>
        <taxon>Suessiales</taxon>
        <taxon>Symbiodiniaceae</taxon>
        <taxon>Durusdinium</taxon>
    </lineage>
</organism>
<proteinExistence type="predicted"/>
<keyword evidence="2" id="KW-1185">Reference proteome</keyword>
<dbReference type="EMBL" id="CAXAMN010015891">
    <property type="protein sequence ID" value="CAK9046861.1"/>
    <property type="molecule type" value="Genomic_DNA"/>
</dbReference>
<dbReference type="Proteomes" id="UP001642484">
    <property type="component" value="Unassembled WGS sequence"/>
</dbReference>
<name>A0ABP0M5S0_9DINO</name>
<comment type="caution">
    <text evidence="1">The sequence shown here is derived from an EMBL/GenBank/DDBJ whole genome shotgun (WGS) entry which is preliminary data.</text>
</comment>
<accession>A0ABP0M5S0</accession>
<reference evidence="1 2" key="1">
    <citation type="submission" date="2024-02" db="EMBL/GenBank/DDBJ databases">
        <authorList>
            <person name="Chen Y."/>
            <person name="Shah S."/>
            <person name="Dougan E. K."/>
            <person name="Thang M."/>
            <person name="Chan C."/>
        </authorList>
    </citation>
    <scope>NUCLEOTIDE SEQUENCE [LARGE SCALE GENOMIC DNA]</scope>
</reference>